<keyword evidence="2" id="KW-1185">Reference proteome</keyword>
<protein>
    <submittedName>
        <fullName evidence="1">Uncharacterized protein</fullName>
    </submittedName>
</protein>
<dbReference type="EMBL" id="CP097508">
    <property type="protein sequence ID" value="URE11121.1"/>
    <property type="molecule type" value="Genomic_DNA"/>
</dbReference>
<gene>
    <name evidence="1" type="ORF">MUK42_03120</name>
</gene>
<dbReference type="EMBL" id="CP097508">
    <property type="protein sequence ID" value="URE11120.1"/>
    <property type="molecule type" value="Genomic_DNA"/>
</dbReference>
<dbReference type="AlphaFoldDB" id="A0A9E7KB88"/>
<dbReference type="Proteomes" id="UP001055439">
    <property type="component" value="Chromosome 6"/>
</dbReference>
<organism evidence="1 2">
    <name type="scientific">Musa troglodytarum</name>
    <name type="common">fe'i banana</name>
    <dbReference type="NCBI Taxonomy" id="320322"/>
    <lineage>
        <taxon>Eukaryota</taxon>
        <taxon>Viridiplantae</taxon>
        <taxon>Streptophyta</taxon>
        <taxon>Embryophyta</taxon>
        <taxon>Tracheophyta</taxon>
        <taxon>Spermatophyta</taxon>
        <taxon>Magnoliopsida</taxon>
        <taxon>Liliopsida</taxon>
        <taxon>Zingiberales</taxon>
        <taxon>Musaceae</taxon>
        <taxon>Musa</taxon>
    </lineage>
</organism>
<reference evidence="1" key="1">
    <citation type="submission" date="2022-05" db="EMBL/GenBank/DDBJ databases">
        <title>The Musa troglodytarum L. genome provides insights into the mechanism of non-climacteric behaviour and enrichment of carotenoids.</title>
        <authorList>
            <person name="Wang J."/>
        </authorList>
    </citation>
    <scope>NUCLEOTIDE SEQUENCE</scope>
    <source>
        <tissue evidence="1">Leaf</tissue>
    </source>
</reference>
<evidence type="ECO:0000313" key="1">
    <source>
        <dbReference type="EMBL" id="URE11121.1"/>
    </source>
</evidence>
<name>A0A9E7KB88_9LILI</name>
<sequence>MRYTAYNLVRVRRTVKENPGVSRRGSFTNNWRAFGVRESEKERVNERCKFANNYSQVARRQVSVNVQRPTLSQAPSNHVPPGLQVLRCPRHENGVVFGCLGRCVAIRFFAVSTAVRDKSEANAEDSVKACCVAALFLSLRGLRATGDGRRARGRQRWDTTATIVADKAAVVAVDVGSEEGRKRQRLAAVVAVDAASKEGRKWRRLRLRPKGAAKGKSAGGWMATTLRGVVRSMAKDTEQVKGVGKNFVLPQNRGGGGAWVGKYRRPFSRYSSRLQCSDGGVARAVAAVDVEVGKQWRLLARRAMTAMGCMAAG</sequence>
<proteinExistence type="predicted"/>
<accession>A0A9E7KB88</accession>
<evidence type="ECO:0000313" key="2">
    <source>
        <dbReference type="Proteomes" id="UP001055439"/>
    </source>
</evidence>